<comment type="function">
    <text evidence="8">Essential subunit of the Sec protein translocation channel SecYEG. Clamps together the 2 halves of SecY. May contact the channel plug during translocation.</text>
</comment>
<dbReference type="RefSeq" id="WP_131555642.1">
    <property type="nucleotide sequence ID" value="NZ_JAVTSS010000002.1"/>
</dbReference>
<evidence type="ECO:0000256" key="7">
    <source>
        <dbReference type="ARBA" id="ARBA00023136"/>
    </source>
</evidence>
<proteinExistence type="inferred from homology"/>
<dbReference type="GO" id="GO:0009306">
    <property type="term" value="P:protein secretion"/>
    <property type="evidence" value="ECO:0007669"/>
    <property type="project" value="UniProtKB-UniRule"/>
</dbReference>
<protein>
    <recommendedName>
        <fullName evidence="8">Protein translocase subunit SecE</fullName>
    </recommendedName>
</protein>
<dbReference type="EMBL" id="SJSK01000008">
    <property type="protein sequence ID" value="TCC87025.1"/>
    <property type="molecule type" value="Genomic_DNA"/>
</dbReference>
<evidence type="ECO:0000256" key="6">
    <source>
        <dbReference type="ARBA" id="ARBA00023010"/>
    </source>
</evidence>
<keyword evidence="6 8" id="KW-0811">Translocation</keyword>
<dbReference type="AlphaFoldDB" id="A0A4R0MK89"/>
<reference evidence="9 10" key="1">
    <citation type="submission" date="2019-02" db="EMBL/GenBank/DDBJ databases">
        <title>Pedobacter sp. RP-1-13 sp. nov., isolated from Arctic soil.</title>
        <authorList>
            <person name="Dahal R.H."/>
        </authorList>
    </citation>
    <scope>NUCLEOTIDE SEQUENCE [LARGE SCALE GENOMIC DNA]</scope>
    <source>
        <strain evidence="9 10">RP-1-13</strain>
    </source>
</reference>
<comment type="subunit">
    <text evidence="8">Component of the Sec protein translocase complex. Heterotrimer consisting of SecY, SecE and SecG subunits. The heterotrimers can form oligomers, although 1 heterotrimer is thought to be able to translocate proteins. Interacts with the ribosome. Interacts with SecDF, and other proteins may be involved. Interacts with SecA.</text>
</comment>
<dbReference type="Pfam" id="PF00584">
    <property type="entry name" value="SecE"/>
    <property type="match status" value="1"/>
</dbReference>
<dbReference type="Gene3D" id="1.20.5.1030">
    <property type="entry name" value="Preprotein translocase secy subunit"/>
    <property type="match status" value="1"/>
</dbReference>
<feature type="transmembrane region" description="Helical" evidence="8">
    <location>
        <begin position="30"/>
        <end position="48"/>
    </location>
</feature>
<evidence type="ECO:0000256" key="8">
    <source>
        <dbReference type="HAMAP-Rule" id="MF_00422"/>
    </source>
</evidence>
<keyword evidence="8" id="KW-1003">Cell membrane</keyword>
<keyword evidence="4 8" id="KW-0653">Protein transport</keyword>
<evidence type="ECO:0000256" key="3">
    <source>
        <dbReference type="ARBA" id="ARBA00022692"/>
    </source>
</evidence>
<evidence type="ECO:0000256" key="4">
    <source>
        <dbReference type="ARBA" id="ARBA00022927"/>
    </source>
</evidence>
<dbReference type="GO" id="GO:0043952">
    <property type="term" value="P:protein transport by the Sec complex"/>
    <property type="evidence" value="ECO:0007669"/>
    <property type="project" value="UniProtKB-UniRule"/>
</dbReference>
<comment type="subcellular location">
    <subcellularLocation>
        <location evidence="8">Cell membrane</location>
        <topology evidence="8">Single-pass membrane protein</topology>
    </subcellularLocation>
    <subcellularLocation>
        <location evidence="1">Membrane</location>
    </subcellularLocation>
</comment>
<dbReference type="GO" id="GO:0005886">
    <property type="term" value="C:plasma membrane"/>
    <property type="evidence" value="ECO:0007669"/>
    <property type="project" value="UniProtKB-SubCell"/>
</dbReference>
<dbReference type="InterPro" id="IPR038379">
    <property type="entry name" value="SecE_sf"/>
</dbReference>
<keyword evidence="7 8" id="KW-0472">Membrane</keyword>
<accession>A0A4R0MK89</accession>
<evidence type="ECO:0000256" key="2">
    <source>
        <dbReference type="ARBA" id="ARBA00022448"/>
    </source>
</evidence>
<dbReference type="GO" id="GO:0008320">
    <property type="term" value="F:protein transmembrane transporter activity"/>
    <property type="evidence" value="ECO:0007669"/>
    <property type="project" value="UniProtKB-UniRule"/>
</dbReference>
<dbReference type="HAMAP" id="MF_00422">
    <property type="entry name" value="SecE"/>
    <property type="match status" value="1"/>
</dbReference>
<keyword evidence="3 8" id="KW-0812">Transmembrane</keyword>
<keyword evidence="5 8" id="KW-1133">Transmembrane helix</keyword>
<organism evidence="9 10">
    <name type="scientific">Pedobacter frigiditerrae</name>
    <dbReference type="NCBI Taxonomy" id="2530452"/>
    <lineage>
        <taxon>Bacteria</taxon>
        <taxon>Pseudomonadati</taxon>
        <taxon>Bacteroidota</taxon>
        <taxon>Sphingobacteriia</taxon>
        <taxon>Sphingobacteriales</taxon>
        <taxon>Sphingobacteriaceae</taxon>
        <taxon>Pedobacter</taxon>
    </lineage>
</organism>
<comment type="similarity">
    <text evidence="8">Belongs to the SecE/SEC61-gamma family.</text>
</comment>
<sequence>MAGVVQFIKESYEEMTQKVTWPTWGDLQNSAVLVLVASLIIALVVFAMDKGANYILETFYNSLSK</sequence>
<comment type="caution">
    <text evidence="9">The sequence shown here is derived from an EMBL/GenBank/DDBJ whole genome shotgun (WGS) entry which is preliminary data.</text>
</comment>
<dbReference type="NCBIfam" id="TIGR00964">
    <property type="entry name" value="secE_bact"/>
    <property type="match status" value="1"/>
</dbReference>
<evidence type="ECO:0000256" key="5">
    <source>
        <dbReference type="ARBA" id="ARBA00022989"/>
    </source>
</evidence>
<evidence type="ECO:0000313" key="10">
    <source>
        <dbReference type="Proteomes" id="UP000292884"/>
    </source>
</evidence>
<dbReference type="GO" id="GO:0006605">
    <property type="term" value="P:protein targeting"/>
    <property type="evidence" value="ECO:0007669"/>
    <property type="project" value="UniProtKB-UniRule"/>
</dbReference>
<keyword evidence="2 8" id="KW-0813">Transport</keyword>
<keyword evidence="10" id="KW-1185">Reference proteome</keyword>
<dbReference type="InterPro" id="IPR005807">
    <property type="entry name" value="SecE_bac"/>
</dbReference>
<dbReference type="InterPro" id="IPR001901">
    <property type="entry name" value="Translocase_SecE/Sec61-g"/>
</dbReference>
<dbReference type="GO" id="GO:0065002">
    <property type="term" value="P:intracellular protein transmembrane transport"/>
    <property type="evidence" value="ECO:0007669"/>
    <property type="project" value="UniProtKB-UniRule"/>
</dbReference>
<evidence type="ECO:0000313" key="9">
    <source>
        <dbReference type="EMBL" id="TCC87025.1"/>
    </source>
</evidence>
<dbReference type="Proteomes" id="UP000292884">
    <property type="component" value="Unassembled WGS sequence"/>
</dbReference>
<gene>
    <name evidence="8 9" type="primary">secE</name>
    <name evidence="9" type="ORF">EZ428_22745</name>
</gene>
<evidence type="ECO:0000256" key="1">
    <source>
        <dbReference type="ARBA" id="ARBA00004370"/>
    </source>
</evidence>
<name>A0A4R0MK89_9SPHI</name>